<dbReference type="KEGG" id="hprf:HLPR_15280"/>
<dbReference type="EMBL" id="AP028654">
    <property type="protein sequence ID" value="BEP29197.1"/>
    <property type="molecule type" value="Genomic_DNA"/>
</dbReference>
<dbReference type="InterPro" id="IPR014914">
    <property type="entry name" value="RES_dom"/>
</dbReference>
<dbReference type="AlphaFoldDB" id="A0AAU9E720"/>
<protein>
    <recommendedName>
        <fullName evidence="1">RES domain-containing protein</fullName>
    </recommendedName>
</protein>
<evidence type="ECO:0000259" key="1">
    <source>
        <dbReference type="Pfam" id="PF08808"/>
    </source>
</evidence>
<name>A0AAU9E720_9FIRM</name>
<accession>A0AAU9E720</accession>
<dbReference type="Pfam" id="PF08808">
    <property type="entry name" value="RES"/>
    <property type="match status" value="1"/>
</dbReference>
<evidence type="ECO:0000313" key="3">
    <source>
        <dbReference type="EMBL" id="BEP29197.1"/>
    </source>
</evidence>
<organism evidence="2 4">
    <name type="scientific">Helicovermis profundi</name>
    <dbReference type="NCBI Taxonomy" id="3065157"/>
    <lineage>
        <taxon>Bacteria</taxon>
        <taxon>Bacillati</taxon>
        <taxon>Bacillota</taxon>
        <taxon>Clostridia</taxon>
        <taxon>Helicovermis</taxon>
    </lineage>
</organism>
<keyword evidence="4" id="KW-1185">Reference proteome</keyword>
<proteinExistence type="predicted"/>
<gene>
    <name evidence="2" type="ORF">HLPR_15190</name>
    <name evidence="3" type="ORF">HLPR_15280</name>
</gene>
<feature type="domain" description="RES" evidence="1">
    <location>
        <begin position="70"/>
        <end position="206"/>
    </location>
</feature>
<reference evidence="2 4" key="1">
    <citation type="submission" date="2023-08" db="EMBL/GenBank/DDBJ databases">
        <title>Helicovermis profunda gen. nov., sp. nov., a novel mesophilic, fermentative bacterium within the Bacillota from a deep-sea hydrothermal vent chimney.</title>
        <authorList>
            <person name="Miyazaki U."/>
            <person name="Mizutani D."/>
            <person name="Hashimoto Y."/>
            <person name="Tame A."/>
            <person name="Sawayama S."/>
            <person name="Miyazaki J."/>
            <person name="Takai K."/>
            <person name="Nakagawa S."/>
        </authorList>
    </citation>
    <scope>NUCLEOTIDE SEQUENCE [LARGE SCALE GENOMIC DNA]</scope>
    <source>
        <strain evidence="2 4">S502</strain>
    </source>
</reference>
<dbReference type="RefSeq" id="WP_338534852.1">
    <property type="nucleotide sequence ID" value="NZ_AP028654.1"/>
</dbReference>
<dbReference type="EMBL" id="AP028654">
    <property type="protein sequence ID" value="BEP29188.1"/>
    <property type="molecule type" value="Genomic_DNA"/>
</dbReference>
<evidence type="ECO:0000313" key="2">
    <source>
        <dbReference type="EMBL" id="BEP29188.1"/>
    </source>
</evidence>
<dbReference type="Proteomes" id="UP001321786">
    <property type="component" value="Chromosome"/>
</dbReference>
<dbReference type="KEGG" id="hprf:HLPR_15190"/>
<evidence type="ECO:0000313" key="4">
    <source>
        <dbReference type="Proteomes" id="UP001321786"/>
    </source>
</evidence>
<sequence length="223" mass="25912">MDREYEVLKKFTKSIKTTNRYFVDKDIIDCLKSVIFNKTFELKKGEKYYRGRIRDDIQKPYEVVDMMMPNSTIKSLGRFNSYGINHFYLATDIETVVSELRPNARTKIEIAEFELTEDIKIVNLTDKHAISDYSADFNLSSFILLLGGMFSRSFSKVESSFDYLPMQYFAELIKSEGLGGVLYFSSLFDQNPEKCNLTLFSDQIVKCNSIKTVEIKSIKYQII</sequence>